<comment type="caution">
    <text evidence="2">The sequence shown here is derived from an EMBL/GenBank/DDBJ whole genome shotgun (WGS) entry which is preliminary data.</text>
</comment>
<keyword evidence="3" id="KW-1185">Reference proteome</keyword>
<evidence type="ECO:0000256" key="1">
    <source>
        <dbReference type="SAM" id="MobiDB-lite"/>
    </source>
</evidence>
<feature type="region of interest" description="Disordered" evidence="1">
    <location>
        <begin position="239"/>
        <end position="278"/>
    </location>
</feature>
<proteinExistence type="predicted"/>
<sequence>MASTNKPLKSAAWTAYKRSYRKKDKPDGYIEVFRKIKAAFGCDKVLYPGCHRHLSASLVWPHVDYVDSDRKVADVYEDDVCRQWVMENAGYESSPAYTFTCADFTKPLPKGKFKKDSYDCLISLSAGVVSTACVPYLTPGEGLLLVDDSHSDAKIAFMDERLELVGAVVVPKGDGDEVAVLEVVTSPERLDRYFRTKAKGNPHITQAQAEEAIRIGSVAKRSFRVLEDAFVYIFRRRRGESQDENAANEEAANEKVDDKEKKRGSIDDTESKPKRSKR</sequence>
<feature type="compositionally biased region" description="Basic and acidic residues" evidence="1">
    <location>
        <begin position="252"/>
        <end position="278"/>
    </location>
</feature>
<evidence type="ECO:0000313" key="3">
    <source>
        <dbReference type="Proteomes" id="UP001153069"/>
    </source>
</evidence>
<protein>
    <submittedName>
        <fullName evidence="2">Uncharacterized protein</fullName>
    </submittedName>
</protein>
<dbReference type="AlphaFoldDB" id="A0A9N8DXM0"/>
<dbReference type="EMBL" id="CAICTM010000453">
    <property type="protein sequence ID" value="CAB9510813.1"/>
    <property type="molecule type" value="Genomic_DNA"/>
</dbReference>
<evidence type="ECO:0000313" key="2">
    <source>
        <dbReference type="EMBL" id="CAB9510813.1"/>
    </source>
</evidence>
<dbReference type="OrthoDB" id="10061565at2759"/>
<name>A0A9N8DXM0_9STRA</name>
<organism evidence="2 3">
    <name type="scientific">Seminavis robusta</name>
    <dbReference type="NCBI Taxonomy" id="568900"/>
    <lineage>
        <taxon>Eukaryota</taxon>
        <taxon>Sar</taxon>
        <taxon>Stramenopiles</taxon>
        <taxon>Ochrophyta</taxon>
        <taxon>Bacillariophyta</taxon>
        <taxon>Bacillariophyceae</taxon>
        <taxon>Bacillariophycidae</taxon>
        <taxon>Naviculales</taxon>
        <taxon>Naviculaceae</taxon>
        <taxon>Seminavis</taxon>
    </lineage>
</organism>
<dbReference type="Proteomes" id="UP001153069">
    <property type="component" value="Unassembled WGS sequence"/>
</dbReference>
<gene>
    <name evidence="2" type="ORF">SEMRO_454_G146270.1</name>
</gene>
<reference evidence="2" key="1">
    <citation type="submission" date="2020-06" db="EMBL/GenBank/DDBJ databases">
        <authorList>
            <consortium name="Plant Systems Biology data submission"/>
        </authorList>
    </citation>
    <scope>NUCLEOTIDE SEQUENCE</scope>
    <source>
        <strain evidence="2">D6</strain>
    </source>
</reference>
<accession>A0A9N8DXM0</accession>